<reference evidence="1 2" key="1">
    <citation type="submission" date="2020-10" db="EMBL/GenBank/DDBJ databases">
        <title>Phylogeny of dyella-like bacteria.</title>
        <authorList>
            <person name="Fu J."/>
        </authorList>
    </citation>
    <scope>NUCLEOTIDE SEQUENCE [LARGE SCALE GENOMIC DNA]</scope>
    <source>
        <strain evidence="1 2">Gsoil3046</strain>
    </source>
</reference>
<name>A0ABW8JVS7_9GAMM</name>
<protein>
    <recommendedName>
        <fullName evidence="3">Ferredoxin</fullName>
    </recommendedName>
</protein>
<organism evidence="1 2">
    <name type="scientific">Dyella ginsengisoli</name>
    <dbReference type="NCBI Taxonomy" id="363848"/>
    <lineage>
        <taxon>Bacteria</taxon>
        <taxon>Pseudomonadati</taxon>
        <taxon>Pseudomonadota</taxon>
        <taxon>Gammaproteobacteria</taxon>
        <taxon>Lysobacterales</taxon>
        <taxon>Rhodanobacteraceae</taxon>
        <taxon>Dyella</taxon>
    </lineage>
</organism>
<comment type="caution">
    <text evidence="1">The sequence shown here is derived from an EMBL/GenBank/DDBJ whole genome shotgun (WGS) entry which is preliminary data.</text>
</comment>
<dbReference type="EMBL" id="JADIKM010000002">
    <property type="protein sequence ID" value="MFK2903892.1"/>
    <property type="molecule type" value="Genomic_DNA"/>
</dbReference>
<proteinExistence type="predicted"/>
<evidence type="ECO:0000313" key="1">
    <source>
        <dbReference type="EMBL" id="MFK2903892.1"/>
    </source>
</evidence>
<accession>A0ABW8JVS7</accession>
<gene>
    <name evidence="1" type="ORF">ISP17_07945</name>
</gene>
<keyword evidence="2" id="KW-1185">Reference proteome</keyword>
<evidence type="ECO:0008006" key="3">
    <source>
        <dbReference type="Google" id="ProtNLM"/>
    </source>
</evidence>
<dbReference type="Proteomes" id="UP001620460">
    <property type="component" value="Unassembled WGS sequence"/>
</dbReference>
<dbReference type="RefSeq" id="WP_404631851.1">
    <property type="nucleotide sequence ID" value="NZ_JADIKM010000002.1"/>
</dbReference>
<sequence length="107" mass="11950">MNRPTPSGRLLWPSSDGYLHVKNAARGDVERLVCTCGTACVAEECHGSCGCEACTLAWMIYQDERALWNEQGQLVHPEDLAGARRVALDRRQLKLRFERNAAEKPHG</sequence>
<evidence type="ECO:0000313" key="2">
    <source>
        <dbReference type="Proteomes" id="UP001620460"/>
    </source>
</evidence>